<accession>A0A0H3ZNH3</accession>
<evidence type="ECO:0000313" key="1">
    <source>
        <dbReference type="EMBL" id="AKN35972.1"/>
    </source>
</evidence>
<dbReference type="AlphaFoldDB" id="A0A0H3ZNH3"/>
<dbReference type="EMBL" id="KP795460">
    <property type="protein sequence ID" value="AKN35972.1"/>
    <property type="molecule type" value="Genomic_DNA"/>
</dbReference>
<organism evidence="1">
    <name type="scientific">Vibrio tasmaniensis</name>
    <dbReference type="NCBI Taxonomy" id="212663"/>
    <lineage>
        <taxon>Bacteria</taxon>
        <taxon>Pseudomonadati</taxon>
        <taxon>Pseudomonadota</taxon>
        <taxon>Gammaproteobacteria</taxon>
        <taxon>Vibrionales</taxon>
        <taxon>Vibrionaceae</taxon>
        <taxon>Vibrio</taxon>
    </lineage>
</organism>
<reference evidence="1" key="1">
    <citation type="journal article" date="2015" name="MBio">
        <title>Eco-Evolutionary Dynamics of Episomes among Ecologically Cohesive Bacterial Populations.</title>
        <authorList>
            <person name="Xue H."/>
            <person name="Cordero O.X."/>
            <person name="Camas F.M."/>
            <person name="Trimble W."/>
            <person name="Meyer F."/>
            <person name="Guglielmini J."/>
            <person name="Rocha E.P."/>
            <person name="Polz M.F."/>
        </authorList>
    </citation>
    <scope>NUCLEOTIDE SEQUENCE</scope>
    <source>
        <strain evidence="1">FF_112</strain>
    </source>
</reference>
<sequence>MHQSIKNADIEHVLKDMYFATISQTYINFTRAIDLLFTRYTSSAICVTSSHEKQVKAFNTPIKTKNATLAFTLHVCGLYARHAKKRGDKSTMRLCENCAKCIEDHLPCCDEQKAISRVLMQLREQPSIF</sequence>
<protein>
    <submittedName>
        <fullName evidence="1">Uncharacterized protein</fullName>
    </submittedName>
</protein>
<name>A0A0H3ZNH3_9VIBR</name>
<proteinExistence type="predicted"/>